<comment type="similarity">
    <text evidence="3">Belongs to the multi antimicrobial extrusion (MATE) (TC 2.A.66.1) family.</text>
</comment>
<evidence type="ECO:0000256" key="7">
    <source>
        <dbReference type="ARBA" id="ARBA00022475"/>
    </source>
</evidence>
<feature type="transmembrane region" description="Helical" evidence="13">
    <location>
        <begin position="232"/>
        <end position="260"/>
    </location>
</feature>
<evidence type="ECO:0000256" key="12">
    <source>
        <dbReference type="ARBA" id="ARBA00031636"/>
    </source>
</evidence>
<feature type="transmembrane region" description="Helical" evidence="13">
    <location>
        <begin position="124"/>
        <end position="150"/>
    </location>
</feature>
<dbReference type="GO" id="GO:0006811">
    <property type="term" value="P:monoatomic ion transport"/>
    <property type="evidence" value="ECO:0007669"/>
    <property type="project" value="UniProtKB-KW"/>
</dbReference>
<keyword evidence="10" id="KW-0406">Ion transport</keyword>
<organism evidence="14 15">
    <name type="scientific">Heyndrickxia coagulans</name>
    <name type="common">Weizmannia coagulans</name>
    <dbReference type="NCBI Taxonomy" id="1398"/>
    <lineage>
        <taxon>Bacteria</taxon>
        <taxon>Bacillati</taxon>
        <taxon>Bacillota</taxon>
        <taxon>Bacilli</taxon>
        <taxon>Bacillales</taxon>
        <taxon>Bacillaceae</taxon>
        <taxon>Heyndrickxia</taxon>
    </lineage>
</organism>
<dbReference type="GO" id="GO:0042910">
    <property type="term" value="F:xenobiotic transmembrane transporter activity"/>
    <property type="evidence" value="ECO:0007669"/>
    <property type="project" value="InterPro"/>
</dbReference>
<evidence type="ECO:0000256" key="6">
    <source>
        <dbReference type="ARBA" id="ARBA00022449"/>
    </source>
</evidence>
<dbReference type="GO" id="GO:0005886">
    <property type="term" value="C:plasma membrane"/>
    <property type="evidence" value="ECO:0007669"/>
    <property type="project" value="UniProtKB-SubCell"/>
</dbReference>
<feature type="transmembrane region" description="Helical" evidence="13">
    <location>
        <begin position="357"/>
        <end position="374"/>
    </location>
</feature>
<proteinExistence type="inferred from homology"/>
<dbReference type="GeneID" id="93259292"/>
<dbReference type="Proteomes" id="UP000070376">
    <property type="component" value="Unassembled WGS sequence"/>
</dbReference>
<dbReference type="PANTHER" id="PTHR43298:SF2">
    <property type="entry name" value="FMN_FAD EXPORTER YEEO-RELATED"/>
    <property type="match status" value="1"/>
</dbReference>
<reference evidence="15" key="1">
    <citation type="submission" date="2016-01" db="EMBL/GenBank/DDBJ databases">
        <authorList>
            <person name="Mitreva M."/>
            <person name="Pepin K.H."/>
            <person name="Mihindukulasuriya K.A."/>
            <person name="Fulton R."/>
            <person name="Fronick C."/>
            <person name="O'Laughlin M."/>
            <person name="Miner T."/>
            <person name="Herter B."/>
            <person name="Rosa B.A."/>
            <person name="Cordes M."/>
            <person name="Tomlinson C."/>
            <person name="Wollam A."/>
            <person name="Palsikar V.B."/>
            <person name="Mardis E.R."/>
            <person name="Wilson R.K."/>
        </authorList>
    </citation>
    <scope>NUCLEOTIDE SEQUENCE [LARGE SCALE GENOMIC DNA]</scope>
    <source>
        <strain evidence="15">GED7749B</strain>
    </source>
</reference>
<evidence type="ECO:0000313" key="15">
    <source>
        <dbReference type="Proteomes" id="UP000070376"/>
    </source>
</evidence>
<comment type="caution">
    <text evidence="14">The sequence shown here is derived from an EMBL/GenBank/DDBJ whole genome shotgun (WGS) entry which is preliminary data.</text>
</comment>
<evidence type="ECO:0000313" key="14">
    <source>
        <dbReference type="EMBL" id="KWZ84228.1"/>
    </source>
</evidence>
<evidence type="ECO:0000256" key="5">
    <source>
        <dbReference type="ARBA" id="ARBA00022448"/>
    </source>
</evidence>
<gene>
    <name evidence="14" type="ORF">HMPREF3213_00896</name>
</gene>
<evidence type="ECO:0000256" key="11">
    <source>
        <dbReference type="ARBA" id="ARBA00023136"/>
    </source>
</evidence>
<dbReference type="Pfam" id="PF01554">
    <property type="entry name" value="MatE"/>
    <property type="match status" value="2"/>
</dbReference>
<keyword evidence="11 13" id="KW-0472">Membrane</keyword>
<keyword evidence="8 13" id="KW-0812">Transmembrane</keyword>
<feature type="transmembrane region" description="Helical" evidence="13">
    <location>
        <begin position="280"/>
        <end position="302"/>
    </location>
</feature>
<comment type="function">
    <text evidence="1">Multidrug efflux pump.</text>
</comment>
<feature type="transmembrane region" description="Helical" evidence="13">
    <location>
        <begin position="314"/>
        <end position="333"/>
    </location>
</feature>
<evidence type="ECO:0000256" key="8">
    <source>
        <dbReference type="ARBA" id="ARBA00022692"/>
    </source>
</evidence>
<dbReference type="PIRSF" id="PIRSF006603">
    <property type="entry name" value="DinF"/>
    <property type="match status" value="1"/>
</dbReference>
<dbReference type="RefSeq" id="WP_061086559.1">
    <property type="nucleotide sequence ID" value="NZ_KQ955811.1"/>
</dbReference>
<feature type="transmembrane region" description="Helical" evidence="13">
    <location>
        <begin position="53"/>
        <end position="75"/>
    </location>
</feature>
<name>A0A133KXC5_HEYCO</name>
<keyword evidence="9 13" id="KW-1133">Transmembrane helix</keyword>
<evidence type="ECO:0000256" key="4">
    <source>
        <dbReference type="ARBA" id="ARBA00020268"/>
    </source>
</evidence>
<feature type="transmembrane region" description="Helical" evidence="13">
    <location>
        <begin position="414"/>
        <end position="434"/>
    </location>
</feature>
<comment type="subcellular location">
    <subcellularLocation>
        <location evidence="2">Cell membrane</location>
        <topology evidence="2">Multi-pass membrane protein</topology>
    </subcellularLocation>
</comment>
<evidence type="ECO:0000256" key="9">
    <source>
        <dbReference type="ARBA" id="ARBA00022989"/>
    </source>
</evidence>
<keyword evidence="6" id="KW-0050">Antiport</keyword>
<evidence type="ECO:0000256" key="13">
    <source>
        <dbReference type="SAM" id="Phobius"/>
    </source>
</evidence>
<dbReference type="EMBL" id="LRPN01000031">
    <property type="protein sequence ID" value="KWZ84228.1"/>
    <property type="molecule type" value="Genomic_DNA"/>
</dbReference>
<feature type="transmembrane region" description="Helical" evidence="13">
    <location>
        <begin position="386"/>
        <end position="408"/>
    </location>
</feature>
<keyword evidence="5" id="KW-0813">Transport</keyword>
<dbReference type="GO" id="GO:0015297">
    <property type="term" value="F:antiporter activity"/>
    <property type="evidence" value="ECO:0007669"/>
    <property type="project" value="UniProtKB-KW"/>
</dbReference>
<dbReference type="InterPro" id="IPR050222">
    <property type="entry name" value="MATE_MdtK"/>
</dbReference>
<feature type="transmembrane region" description="Helical" evidence="13">
    <location>
        <begin position="87"/>
        <end position="112"/>
    </location>
</feature>
<sequence>MLNFTAFPVKKGFLLFSIPNILNLLSQQLYLIINTIVVGKYLGAQELAAVGNAGSIIGVFLVISGGLEMGCEIVIAKYMGEQKYQTIVSTIKCIILFAGLAGIVMGFLPVLLQQWLFRLIHLPASLWAFTGSYMAIYCFGLVFIFIFDILRAVLISMGDAKTPLFLVLFASCLNIGFTVLFICGFHSGVAGAAFAAVLSQMAGMAATVWAMLKRIKTFPLEKGKFVFPKAQLSELLSVSYPLMLQQGAVTLSALLLQIFVNPYGSEIISGYIAVNKILTFFMLIMIGFCQTLTIFTAANSGAKQFGRILEGYRFCIRFATVYVLFLTLADFVFDKQILSIFLDAKKYPDAAGFGTSYLKYSCIMILFSALKNVNESILRGYAKMKLFLLSNFSDLFFKTALTALFLPVLGLNSFWAASAISTCIAFLLSSCFIHDHQLIFRIKKQ</sequence>
<evidence type="ECO:0000256" key="3">
    <source>
        <dbReference type="ARBA" id="ARBA00010199"/>
    </source>
</evidence>
<evidence type="ECO:0000256" key="10">
    <source>
        <dbReference type="ARBA" id="ARBA00023065"/>
    </source>
</evidence>
<dbReference type="PATRIC" id="fig|1398.22.peg.904"/>
<keyword evidence="7" id="KW-1003">Cell membrane</keyword>
<feature type="transmembrane region" description="Helical" evidence="13">
    <location>
        <begin position="188"/>
        <end position="212"/>
    </location>
</feature>
<dbReference type="InterPro" id="IPR048279">
    <property type="entry name" value="MdtK-like"/>
</dbReference>
<feature type="transmembrane region" description="Helical" evidence="13">
    <location>
        <begin position="12"/>
        <end position="33"/>
    </location>
</feature>
<dbReference type="NCBIfam" id="TIGR00797">
    <property type="entry name" value="matE"/>
    <property type="match status" value="1"/>
</dbReference>
<dbReference type="AlphaFoldDB" id="A0A133KXC5"/>
<dbReference type="InterPro" id="IPR002528">
    <property type="entry name" value="MATE_fam"/>
</dbReference>
<evidence type="ECO:0000256" key="1">
    <source>
        <dbReference type="ARBA" id="ARBA00003408"/>
    </source>
</evidence>
<accession>A0A133KXC5</accession>
<feature type="transmembrane region" description="Helical" evidence="13">
    <location>
        <begin position="162"/>
        <end position="182"/>
    </location>
</feature>
<evidence type="ECO:0000256" key="2">
    <source>
        <dbReference type="ARBA" id="ARBA00004651"/>
    </source>
</evidence>
<dbReference type="PANTHER" id="PTHR43298">
    <property type="entry name" value="MULTIDRUG RESISTANCE PROTEIN NORM-RELATED"/>
    <property type="match status" value="1"/>
</dbReference>
<protein>
    <recommendedName>
        <fullName evidence="4">Probable multidrug resistance protein NorM</fullName>
    </recommendedName>
    <alternativeName>
        <fullName evidence="12">Multidrug-efflux transporter</fullName>
    </alternativeName>
</protein>